<proteinExistence type="predicted"/>
<name>A0ABU5DUF0_9PROT</name>
<dbReference type="EC" id="2.4.-.-" evidence="4"/>
<protein>
    <submittedName>
        <fullName evidence="4">Glycosyltransferase</fullName>
        <ecNumber evidence="4">2.4.-.-</ecNumber>
    </submittedName>
</protein>
<sequence length="405" mass="45591">MNFLFVHRDYPGQFGALAAHLAQSTHHRVAFITFADAASDSIAIRRCQPKRAPSPGTHHYLTGFEAGVLNGQAVYEGCHRLREEGFTPDVIFAHCGWGVGLYLREAFPMATIIGYFEWYYHPHDSDADYLDPHGVTPDNACRIRTLNAPLLMLLEDVDLGLVPTAFQRSTFPASYQHKLRTLHDGVDTDYFVPNQNVARTFDGKNLGKVNRLLTFATRGMEPYRGFPEFMQAIERLLHDDPDLHVAIAGNDKAYYSKQLPDGDTYKARALRQLPGLDLARVHFLGTLPRDDYRRLLQMSDVHAYLTVPFVPSWSLVEAMACGCHIVASDTKSTREILGGHETAKFVDHRDVLQLEKVLRDALHDKDAAQGLRRNARNRAETGFSHKSLLLQWEAIAIAARKEAAR</sequence>
<reference evidence="4 5" key="1">
    <citation type="journal article" date="2013" name="Antonie Van Leeuwenhoek">
        <title>Dongia rigui sp. nov., isolated from freshwater of a large wetland in Korea.</title>
        <authorList>
            <person name="Baik K.S."/>
            <person name="Hwang Y.M."/>
            <person name="Choi J.S."/>
            <person name="Kwon J."/>
            <person name="Seong C.N."/>
        </authorList>
    </citation>
    <scope>NUCLEOTIDE SEQUENCE [LARGE SCALE GENOMIC DNA]</scope>
    <source>
        <strain evidence="4 5">04SU4-P</strain>
    </source>
</reference>
<accession>A0ABU5DUF0</accession>
<dbReference type="InterPro" id="IPR001296">
    <property type="entry name" value="Glyco_trans_1"/>
</dbReference>
<dbReference type="Proteomes" id="UP001271769">
    <property type="component" value="Unassembled WGS sequence"/>
</dbReference>
<keyword evidence="1 4" id="KW-0808">Transferase</keyword>
<dbReference type="EMBL" id="JAXCLX010000001">
    <property type="protein sequence ID" value="MDY0870925.1"/>
    <property type="molecule type" value="Genomic_DNA"/>
</dbReference>
<dbReference type="GO" id="GO:0016757">
    <property type="term" value="F:glycosyltransferase activity"/>
    <property type="evidence" value="ECO:0007669"/>
    <property type="project" value="UniProtKB-KW"/>
</dbReference>
<dbReference type="InterPro" id="IPR022623">
    <property type="entry name" value="Glyco_trans_4"/>
</dbReference>
<evidence type="ECO:0000313" key="4">
    <source>
        <dbReference type="EMBL" id="MDY0870925.1"/>
    </source>
</evidence>
<evidence type="ECO:0000259" key="3">
    <source>
        <dbReference type="Pfam" id="PF12000"/>
    </source>
</evidence>
<dbReference type="PANTHER" id="PTHR46401:SF2">
    <property type="entry name" value="GLYCOSYLTRANSFERASE WBBK-RELATED"/>
    <property type="match status" value="1"/>
</dbReference>
<evidence type="ECO:0000259" key="2">
    <source>
        <dbReference type="Pfam" id="PF00534"/>
    </source>
</evidence>
<organism evidence="4 5">
    <name type="scientific">Dongia rigui</name>
    <dbReference type="NCBI Taxonomy" id="940149"/>
    <lineage>
        <taxon>Bacteria</taxon>
        <taxon>Pseudomonadati</taxon>
        <taxon>Pseudomonadota</taxon>
        <taxon>Alphaproteobacteria</taxon>
        <taxon>Rhodospirillales</taxon>
        <taxon>Dongiaceae</taxon>
        <taxon>Dongia</taxon>
    </lineage>
</organism>
<dbReference type="SUPFAM" id="SSF53756">
    <property type="entry name" value="UDP-Glycosyltransferase/glycogen phosphorylase"/>
    <property type="match status" value="1"/>
</dbReference>
<dbReference type="Gene3D" id="3.40.50.2000">
    <property type="entry name" value="Glycogen Phosphorylase B"/>
    <property type="match status" value="2"/>
</dbReference>
<feature type="domain" description="Glycosyl transferase family 1" evidence="2">
    <location>
        <begin position="219"/>
        <end position="378"/>
    </location>
</feature>
<comment type="caution">
    <text evidence="4">The sequence shown here is derived from an EMBL/GenBank/DDBJ whole genome shotgun (WGS) entry which is preliminary data.</text>
</comment>
<dbReference type="RefSeq" id="WP_320499296.1">
    <property type="nucleotide sequence ID" value="NZ_JAXCLX010000001.1"/>
</dbReference>
<evidence type="ECO:0000256" key="1">
    <source>
        <dbReference type="ARBA" id="ARBA00022679"/>
    </source>
</evidence>
<dbReference type="PANTHER" id="PTHR46401">
    <property type="entry name" value="GLYCOSYLTRANSFERASE WBBK-RELATED"/>
    <property type="match status" value="1"/>
</dbReference>
<keyword evidence="4" id="KW-0328">Glycosyltransferase</keyword>
<evidence type="ECO:0000313" key="5">
    <source>
        <dbReference type="Proteomes" id="UP001271769"/>
    </source>
</evidence>
<keyword evidence="5" id="KW-1185">Reference proteome</keyword>
<gene>
    <name evidence="4" type="ORF">SMD31_03290</name>
</gene>
<dbReference type="Pfam" id="PF12000">
    <property type="entry name" value="Glyco_trans_4_3"/>
    <property type="match status" value="1"/>
</dbReference>
<feature type="domain" description="Glycosyl transferase family 4" evidence="3">
    <location>
        <begin position="26"/>
        <end position="191"/>
    </location>
</feature>
<dbReference type="Pfam" id="PF00534">
    <property type="entry name" value="Glycos_transf_1"/>
    <property type="match status" value="1"/>
</dbReference>